<feature type="domain" description="Pre-mRNA polyadenylation factor Fip1" evidence="6">
    <location>
        <begin position="107"/>
        <end position="149"/>
    </location>
</feature>
<dbReference type="EMBL" id="CADEPM010000001">
    <property type="protein sequence ID" value="CAB3397101.1"/>
    <property type="molecule type" value="Genomic_DNA"/>
</dbReference>
<feature type="compositionally biased region" description="Polar residues" evidence="5">
    <location>
        <begin position="77"/>
        <end position="90"/>
    </location>
</feature>
<evidence type="ECO:0000256" key="4">
    <source>
        <dbReference type="ARBA" id="ARBA00023242"/>
    </source>
</evidence>
<organism evidence="7 8">
    <name type="scientific">Caenorhabditis bovis</name>
    <dbReference type="NCBI Taxonomy" id="2654633"/>
    <lineage>
        <taxon>Eukaryota</taxon>
        <taxon>Metazoa</taxon>
        <taxon>Ecdysozoa</taxon>
        <taxon>Nematoda</taxon>
        <taxon>Chromadorea</taxon>
        <taxon>Rhabditida</taxon>
        <taxon>Rhabditina</taxon>
        <taxon>Rhabditomorpha</taxon>
        <taxon>Rhabditoidea</taxon>
        <taxon>Rhabditidae</taxon>
        <taxon>Peloderinae</taxon>
        <taxon>Caenorhabditis</taxon>
    </lineage>
</organism>
<dbReference type="AlphaFoldDB" id="A0A8S1EBV9"/>
<dbReference type="OrthoDB" id="1917198at2759"/>
<feature type="compositionally biased region" description="Basic residues" evidence="5">
    <location>
        <begin position="393"/>
        <end position="403"/>
    </location>
</feature>
<evidence type="ECO:0000259" key="6">
    <source>
        <dbReference type="Pfam" id="PF05182"/>
    </source>
</evidence>
<feature type="compositionally biased region" description="Basic and acidic residues" evidence="5">
    <location>
        <begin position="404"/>
        <end position="421"/>
    </location>
</feature>
<feature type="compositionally biased region" description="Acidic residues" evidence="5">
    <location>
        <begin position="17"/>
        <end position="30"/>
    </location>
</feature>
<feature type="compositionally biased region" description="Acidic residues" evidence="5">
    <location>
        <begin position="42"/>
        <end position="65"/>
    </location>
</feature>
<dbReference type="Pfam" id="PF05182">
    <property type="entry name" value="Fip1"/>
    <property type="match status" value="1"/>
</dbReference>
<feature type="region of interest" description="Disordered" evidence="5">
    <location>
        <begin position="1"/>
        <end position="98"/>
    </location>
</feature>
<keyword evidence="4" id="KW-0539">Nucleus</keyword>
<comment type="caution">
    <text evidence="7">The sequence shown here is derived from an EMBL/GenBank/DDBJ whole genome shotgun (WGS) entry which is preliminary data.</text>
</comment>
<dbReference type="GO" id="GO:0005847">
    <property type="term" value="C:mRNA cleavage and polyadenylation specificity factor complex"/>
    <property type="evidence" value="ECO:0007669"/>
    <property type="project" value="TreeGrafter"/>
</dbReference>
<keyword evidence="8" id="KW-1185">Reference proteome</keyword>
<gene>
    <name evidence="7" type="ORF">CBOVIS_LOCUS568</name>
</gene>
<evidence type="ECO:0000313" key="7">
    <source>
        <dbReference type="EMBL" id="CAB3397101.1"/>
    </source>
</evidence>
<dbReference type="Proteomes" id="UP000494206">
    <property type="component" value="Unassembled WGS sequence"/>
</dbReference>
<dbReference type="InterPro" id="IPR007854">
    <property type="entry name" value="Fip1_dom"/>
</dbReference>
<feature type="compositionally biased region" description="Basic and acidic residues" evidence="5">
    <location>
        <begin position="439"/>
        <end position="480"/>
    </location>
</feature>
<feature type="region of interest" description="Disordered" evidence="5">
    <location>
        <begin position="253"/>
        <end position="295"/>
    </location>
</feature>
<feature type="compositionally biased region" description="Basic and acidic residues" evidence="5">
    <location>
        <begin position="31"/>
        <end position="41"/>
    </location>
</feature>
<evidence type="ECO:0000313" key="8">
    <source>
        <dbReference type="Proteomes" id="UP000494206"/>
    </source>
</evidence>
<evidence type="ECO:0000256" key="2">
    <source>
        <dbReference type="ARBA" id="ARBA00007459"/>
    </source>
</evidence>
<comment type="subcellular location">
    <subcellularLocation>
        <location evidence="1">Nucleus</location>
    </subcellularLocation>
</comment>
<dbReference type="InterPro" id="IPR051187">
    <property type="entry name" value="Pre-mRNA_3'-end_processing_reg"/>
</dbReference>
<proteinExistence type="inferred from homology"/>
<evidence type="ECO:0000256" key="1">
    <source>
        <dbReference type="ARBA" id="ARBA00004123"/>
    </source>
</evidence>
<feature type="compositionally biased region" description="Basic residues" evidence="5">
    <location>
        <begin position="422"/>
        <end position="438"/>
    </location>
</feature>
<sequence length="492" mass="54565">MEDIEALPPGLAPFDAESMETDEPANAEETSETKDTEKNEGEEKEENEDDDENPFADDDDSDEEGGAVQVTIRKVDTSQFNKPAHASQQGKLDLDGTPMVNDKPIYDIDLAQMEDRPWRQPGADITDYFNYGFNEDTWNLYCERQKKLRAEFGNNQAAANKALFSSIQVSNPLAQPIVQQSTTSTVKVLTDNGGRFKPHYQQNIQPSTEPIIRTVISGQPTQPPPNVAPAQIIDFSRPPPVGMPPMGIPGIPQPQMTMAPPPSSHPPSVSEAPPGLDLNSDKPPGIVTPPTNQPPVGIPGALDLNLGMPPPNFNPSMPPPGIGTGMPPPLGMMGPPGFNLPPPNFSQPQHVRAGFANMPTVPPPRGMGPPGSSFSSDSSRRESNDYDDDDERRRRKRSRSRSPSKRDRDRRRSDRDRGSDRSRRHRSRSASGDRKRHRDDRDRKDSRRDRRDDDESSKKKSRRRDDDDDRRKEKRSRHDSGSGAVEGSPNQD</sequence>
<protein>
    <recommendedName>
        <fullName evidence="6">Pre-mRNA polyadenylation factor Fip1 domain-containing protein</fullName>
    </recommendedName>
</protein>
<comment type="similarity">
    <text evidence="2">Belongs to the FIP1 family.</text>
</comment>
<dbReference type="PANTHER" id="PTHR13484:SF0">
    <property type="entry name" value="PRE-MRNA 3'-END-PROCESSING FACTOR FIP1"/>
    <property type="match status" value="1"/>
</dbReference>
<keyword evidence="3" id="KW-0507">mRNA processing</keyword>
<feature type="region of interest" description="Disordered" evidence="5">
    <location>
        <begin position="322"/>
        <end position="492"/>
    </location>
</feature>
<evidence type="ECO:0000256" key="3">
    <source>
        <dbReference type="ARBA" id="ARBA00022664"/>
    </source>
</evidence>
<accession>A0A8S1EBV9</accession>
<name>A0A8S1EBV9_9PELO</name>
<dbReference type="GO" id="GO:0006397">
    <property type="term" value="P:mRNA processing"/>
    <property type="evidence" value="ECO:0007669"/>
    <property type="project" value="UniProtKB-KW"/>
</dbReference>
<dbReference type="PANTHER" id="PTHR13484">
    <property type="entry name" value="FIP1-LIKE 1 PROTEIN"/>
    <property type="match status" value="1"/>
</dbReference>
<evidence type="ECO:0000256" key="5">
    <source>
        <dbReference type="SAM" id="MobiDB-lite"/>
    </source>
</evidence>
<reference evidence="7 8" key="1">
    <citation type="submission" date="2020-04" db="EMBL/GenBank/DDBJ databases">
        <authorList>
            <person name="Laetsch R D."/>
            <person name="Stevens L."/>
            <person name="Kumar S."/>
            <person name="Blaxter L. M."/>
        </authorList>
    </citation>
    <scope>NUCLEOTIDE SEQUENCE [LARGE SCALE GENOMIC DNA]</scope>
</reference>